<dbReference type="SUPFAM" id="SSF52283">
    <property type="entry name" value="Formate/glycerate dehydrogenase catalytic domain-like"/>
    <property type="match status" value="1"/>
</dbReference>
<name>A0A7X6DFS9_9BURK</name>
<evidence type="ECO:0000313" key="3">
    <source>
        <dbReference type="EMBL" id="NKE66337.1"/>
    </source>
</evidence>
<dbReference type="RefSeq" id="WP_168107449.1">
    <property type="nucleotide sequence ID" value="NZ_VTOX01000003.1"/>
</dbReference>
<gene>
    <name evidence="3" type="ORF">RAMLITH_10940</name>
</gene>
<dbReference type="SUPFAM" id="SSF51735">
    <property type="entry name" value="NAD(P)-binding Rossmann-fold domains"/>
    <property type="match status" value="1"/>
</dbReference>
<proteinExistence type="predicted"/>
<comment type="caution">
    <text evidence="3">The sequence shown here is derived from an EMBL/GenBank/DDBJ whole genome shotgun (WGS) entry which is preliminary data.</text>
</comment>
<dbReference type="GO" id="GO:0030267">
    <property type="term" value="F:glyoxylate reductase (NADPH) activity"/>
    <property type="evidence" value="ECO:0007669"/>
    <property type="project" value="TreeGrafter"/>
</dbReference>
<keyword evidence="1" id="KW-0560">Oxidoreductase</keyword>
<dbReference type="InterPro" id="IPR050223">
    <property type="entry name" value="D-isomer_2-hydroxyacid_DH"/>
</dbReference>
<protein>
    <submittedName>
        <fullName evidence="3">D-2-hydroxyacid dehydrogenase</fullName>
    </submittedName>
</protein>
<dbReference type="Gene3D" id="3.40.50.720">
    <property type="entry name" value="NAD(P)-binding Rossmann-like Domain"/>
    <property type="match status" value="2"/>
</dbReference>
<evidence type="ECO:0000313" key="4">
    <source>
        <dbReference type="Proteomes" id="UP000521868"/>
    </source>
</evidence>
<dbReference type="Proteomes" id="UP000521868">
    <property type="component" value="Unassembled WGS sequence"/>
</dbReference>
<dbReference type="InterPro" id="IPR036291">
    <property type="entry name" value="NAD(P)-bd_dom_sf"/>
</dbReference>
<feature type="domain" description="D-isomer specific 2-hydroxyacid dehydrogenase NAD-binding" evidence="2">
    <location>
        <begin position="103"/>
        <end position="276"/>
    </location>
</feature>
<dbReference type="GO" id="GO:0016618">
    <property type="term" value="F:hydroxypyruvate reductase [NAD(P)H] activity"/>
    <property type="evidence" value="ECO:0007669"/>
    <property type="project" value="TreeGrafter"/>
</dbReference>
<dbReference type="Pfam" id="PF02826">
    <property type="entry name" value="2-Hacid_dh_C"/>
    <property type="match status" value="1"/>
</dbReference>
<organism evidence="3 4">
    <name type="scientific">Ramlibacter lithotrophicus</name>
    <dbReference type="NCBI Taxonomy" id="2606681"/>
    <lineage>
        <taxon>Bacteria</taxon>
        <taxon>Pseudomonadati</taxon>
        <taxon>Pseudomonadota</taxon>
        <taxon>Betaproteobacteria</taxon>
        <taxon>Burkholderiales</taxon>
        <taxon>Comamonadaceae</taxon>
        <taxon>Ramlibacter</taxon>
    </lineage>
</organism>
<dbReference type="InterPro" id="IPR006140">
    <property type="entry name" value="D-isomer_DH_NAD-bd"/>
</dbReference>
<dbReference type="GO" id="GO:0005829">
    <property type="term" value="C:cytosol"/>
    <property type="evidence" value="ECO:0007669"/>
    <property type="project" value="TreeGrafter"/>
</dbReference>
<dbReference type="GO" id="GO:0051287">
    <property type="term" value="F:NAD binding"/>
    <property type="evidence" value="ECO:0007669"/>
    <property type="project" value="InterPro"/>
</dbReference>
<accession>A0A7X6DFS9</accession>
<dbReference type="EMBL" id="VTOX01000003">
    <property type="protein sequence ID" value="NKE66337.1"/>
    <property type="molecule type" value="Genomic_DNA"/>
</dbReference>
<dbReference type="PANTHER" id="PTHR10996:SF283">
    <property type="entry name" value="GLYOXYLATE_HYDROXYPYRUVATE REDUCTASE B"/>
    <property type="match status" value="1"/>
</dbReference>
<dbReference type="CDD" id="cd05300">
    <property type="entry name" value="2-Hacid_dh_1"/>
    <property type="match status" value="1"/>
</dbReference>
<sequence>MSELHVVLHPRFPPAVDTALRSMPGVVLHCPADDAGVVRALDAGAQVLATFTWRPEFLRPSLRWIAGTGAGTEQYPLAQFRERGIVLTTAAGVHAECVAEHAFALMLALTRRIGEAVRHMTARRWQALPGEQLAGKKLAIVGLGRIGEQVARRAQPWGLEIMGVKRDPKRYDGCVRDVRGEDQLDAACEWADILLLAAPARPDRSSLLGAGQLERLGRGWLVNVGRGSLVDEPALVRALESGRLRGAGLDVTAVEPLPPESPLWGMPNVVITAHNAGDSPGFGPRWGAIFARNRAAFTGDGEWENLATGRAAA</sequence>
<dbReference type="AlphaFoldDB" id="A0A7X6DFS9"/>
<evidence type="ECO:0000256" key="1">
    <source>
        <dbReference type="ARBA" id="ARBA00023002"/>
    </source>
</evidence>
<keyword evidence="4" id="KW-1185">Reference proteome</keyword>
<reference evidence="3 4" key="1">
    <citation type="journal article" date="2020" name="Nature">
        <title>Bacterial chemolithoautotrophy via manganese oxidation.</title>
        <authorList>
            <person name="Yu H."/>
            <person name="Leadbetter J.R."/>
        </authorList>
    </citation>
    <scope>NUCLEOTIDE SEQUENCE [LARGE SCALE GENOMIC DNA]</scope>
    <source>
        <strain evidence="3 4">RBP-1</strain>
    </source>
</reference>
<evidence type="ECO:0000259" key="2">
    <source>
        <dbReference type="Pfam" id="PF02826"/>
    </source>
</evidence>
<dbReference type="PANTHER" id="PTHR10996">
    <property type="entry name" value="2-HYDROXYACID DEHYDROGENASE-RELATED"/>
    <property type="match status" value="1"/>
</dbReference>